<evidence type="ECO:0000256" key="1">
    <source>
        <dbReference type="SAM" id="Phobius"/>
    </source>
</evidence>
<accession>A0A6C0B7L2</accession>
<feature type="transmembrane region" description="Helical" evidence="1">
    <location>
        <begin position="6"/>
        <end position="28"/>
    </location>
</feature>
<protein>
    <recommendedName>
        <fullName evidence="3">CPW-WPC domain-containing protein</fullName>
    </recommendedName>
</protein>
<dbReference type="EMBL" id="MN739081">
    <property type="protein sequence ID" value="QHS87463.1"/>
    <property type="molecule type" value="Genomic_DNA"/>
</dbReference>
<keyword evidence="1" id="KW-0472">Membrane</keyword>
<proteinExistence type="predicted"/>
<name>A0A6C0B7L2_9ZZZZ</name>
<dbReference type="AlphaFoldDB" id="A0A6C0B7L2"/>
<organism evidence="2">
    <name type="scientific">viral metagenome</name>
    <dbReference type="NCBI Taxonomy" id="1070528"/>
    <lineage>
        <taxon>unclassified sequences</taxon>
        <taxon>metagenomes</taxon>
        <taxon>organismal metagenomes</taxon>
    </lineage>
</organism>
<evidence type="ECO:0008006" key="3">
    <source>
        <dbReference type="Google" id="ProtNLM"/>
    </source>
</evidence>
<sequence length="131" mass="14280">MFDIDSFYLIVMSVALFVLIVALGFMGWMMSHQKDQVNFPNITTTCPDFWRVADNGNCEQPTTGNFNSGTAITSDTPGFVASTPVSGVTPPNKFNSNHAGWGSGNAAVCKKKKWADTNGIKWDTVTNVNYC</sequence>
<keyword evidence="1" id="KW-0812">Transmembrane</keyword>
<evidence type="ECO:0000313" key="2">
    <source>
        <dbReference type="EMBL" id="QHS87463.1"/>
    </source>
</evidence>
<keyword evidence="1" id="KW-1133">Transmembrane helix</keyword>
<reference evidence="2" key="1">
    <citation type="journal article" date="2020" name="Nature">
        <title>Giant virus diversity and host interactions through global metagenomics.</title>
        <authorList>
            <person name="Schulz F."/>
            <person name="Roux S."/>
            <person name="Paez-Espino D."/>
            <person name="Jungbluth S."/>
            <person name="Walsh D.A."/>
            <person name="Denef V.J."/>
            <person name="McMahon K.D."/>
            <person name="Konstantinidis K.T."/>
            <person name="Eloe-Fadrosh E.A."/>
            <person name="Kyrpides N.C."/>
            <person name="Woyke T."/>
        </authorList>
    </citation>
    <scope>NUCLEOTIDE SEQUENCE</scope>
    <source>
        <strain evidence="2">GVMAG-M-3300010157-4</strain>
    </source>
</reference>